<name>A0A517L829_9PEZI</name>
<sequence>MPPTLYTIRPELRLKIYRNLLILPQINLCNPHDTGSVQGNNGVDYGPINGCKVKVPPQFLAIFSVCRLFHEEALDVLWGENMFIAGEYRRCTNAFFAKVCYPERIKKMTFRYLDHYTEENGSRIIEGAPNLTDVVLLGLFNLPRDAFLSWMQLPIGQIIPKNSLIYYRFPAFSQAQMDRFSARTPNMKITAMANMSSDNIGDEDYALKLRILPVSKKSVKAEKLPRTYELLLIGFQNRFNMNFPDCYEPTTSSYSTDLDDDSDA</sequence>
<keyword evidence="2" id="KW-1185">Reference proteome</keyword>
<evidence type="ECO:0000313" key="1">
    <source>
        <dbReference type="EMBL" id="QDS71793.1"/>
    </source>
</evidence>
<reference evidence="1 2" key="1">
    <citation type="submission" date="2019-07" db="EMBL/GenBank/DDBJ databases">
        <title>Finished genome of Venturia effusa.</title>
        <authorList>
            <person name="Young C.A."/>
            <person name="Cox M.P."/>
            <person name="Ganley A.R.D."/>
            <person name="David W.J."/>
        </authorList>
    </citation>
    <scope>NUCLEOTIDE SEQUENCE [LARGE SCALE GENOMIC DNA]</scope>
    <source>
        <strain evidence="2">albino</strain>
    </source>
</reference>
<dbReference type="AlphaFoldDB" id="A0A517L829"/>
<organism evidence="1 2">
    <name type="scientific">Venturia effusa</name>
    <dbReference type="NCBI Taxonomy" id="50376"/>
    <lineage>
        <taxon>Eukaryota</taxon>
        <taxon>Fungi</taxon>
        <taxon>Dikarya</taxon>
        <taxon>Ascomycota</taxon>
        <taxon>Pezizomycotina</taxon>
        <taxon>Dothideomycetes</taxon>
        <taxon>Pleosporomycetidae</taxon>
        <taxon>Venturiales</taxon>
        <taxon>Venturiaceae</taxon>
        <taxon>Venturia</taxon>
    </lineage>
</organism>
<accession>A0A517L829</accession>
<dbReference type="Proteomes" id="UP000316270">
    <property type="component" value="Chromosome 6"/>
</dbReference>
<dbReference type="EMBL" id="CP042190">
    <property type="protein sequence ID" value="QDS71793.1"/>
    <property type="molecule type" value="Genomic_DNA"/>
</dbReference>
<dbReference type="OrthoDB" id="3640584at2759"/>
<protein>
    <submittedName>
        <fullName evidence="1">Uncharacterized protein</fullName>
    </submittedName>
</protein>
<proteinExistence type="predicted"/>
<evidence type="ECO:0000313" key="2">
    <source>
        <dbReference type="Proteomes" id="UP000316270"/>
    </source>
</evidence>
<gene>
    <name evidence="1" type="ORF">FKW77_009414</name>
</gene>